<comment type="caution">
    <text evidence="1">The sequence shown here is derived from an EMBL/GenBank/DDBJ whole genome shotgun (WGS) entry which is preliminary data.</text>
</comment>
<reference evidence="1 2" key="1">
    <citation type="submission" date="2016-12" db="EMBL/GenBank/DDBJ databases">
        <title>The genomes of Aspergillus section Nigri reveals drivers in fungal speciation.</title>
        <authorList>
            <consortium name="DOE Joint Genome Institute"/>
            <person name="Vesth T.C."/>
            <person name="Nybo J."/>
            <person name="Theobald S."/>
            <person name="Brandl J."/>
            <person name="Frisvad J.C."/>
            <person name="Nielsen K.F."/>
            <person name="Lyhne E.K."/>
            <person name="Kogle M.E."/>
            <person name="Kuo A."/>
            <person name="Riley R."/>
            <person name="Clum A."/>
            <person name="Nolan M."/>
            <person name="Lipzen A."/>
            <person name="Salamov A."/>
            <person name="Henrissat B."/>
            <person name="Wiebenga A."/>
            <person name="De Vries R.P."/>
            <person name="Grigoriev I.V."/>
            <person name="Mortensen U.H."/>
            <person name="Andersen M.R."/>
            <person name="Baker S.E."/>
        </authorList>
    </citation>
    <scope>NUCLEOTIDE SEQUENCE [LARGE SCALE GENOMIC DNA]</scope>
    <source>
        <strain evidence="1 2">IBT 23096</strain>
    </source>
</reference>
<proteinExistence type="predicted"/>
<dbReference type="EMBL" id="MSFO01000002">
    <property type="protein sequence ID" value="PLB53283.1"/>
    <property type="molecule type" value="Genomic_DNA"/>
</dbReference>
<sequence>MTSYTPRLQGNPGFFSALQLVKSQSLEEAVQYVWQTIISTWFNSLDGYTVSYKASTLANNNEPDGIAIRVMELAPKIELSTDFAERQILLVQCNRPSSDTPAGWDGIVENRFRDDLSQTLNDSEKLYGAVAIGTKVRFYRFDGKAPYNQQLTQLHAGAIDMNAPNGITEVENMMNYVKANGWQWAST</sequence>
<evidence type="ECO:0000313" key="1">
    <source>
        <dbReference type="EMBL" id="PLB53283.1"/>
    </source>
</evidence>
<accession>A0A2I2GK77</accession>
<protein>
    <submittedName>
        <fullName evidence="1">Uncharacterized protein</fullName>
    </submittedName>
</protein>
<dbReference type="Proteomes" id="UP000234275">
    <property type="component" value="Unassembled WGS sequence"/>
</dbReference>
<dbReference type="AlphaFoldDB" id="A0A2I2GK77"/>
<dbReference type="OrthoDB" id="4499616at2759"/>
<keyword evidence="2" id="KW-1185">Reference proteome</keyword>
<dbReference type="GeneID" id="36556542"/>
<dbReference type="VEuPathDB" id="FungiDB:P170DRAFT_434976"/>
<organism evidence="1 2">
    <name type="scientific">Aspergillus steynii IBT 23096</name>
    <dbReference type="NCBI Taxonomy" id="1392250"/>
    <lineage>
        <taxon>Eukaryota</taxon>
        <taxon>Fungi</taxon>
        <taxon>Dikarya</taxon>
        <taxon>Ascomycota</taxon>
        <taxon>Pezizomycotina</taxon>
        <taxon>Eurotiomycetes</taxon>
        <taxon>Eurotiomycetidae</taxon>
        <taxon>Eurotiales</taxon>
        <taxon>Aspergillaceae</taxon>
        <taxon>Aspergillus</taxon>
        <taxon>Aspergillus subgen. Circumdati</taxon>
    </lineage>
</organism>
<evidence type="ECO:0000313" key="2">
    <source>
        <dbReference type="Proteomes" id="UP000234275"/>
    </source>
</evidence>
<dbReference type="STRING" id="1392250.A0A2I2GK77"/>
<name>A0A2I2GK77_9EURO</name>
<gene>
    <name evidence="1" type="ORF">P170DRAFT_434976</name>
</gene>
<dbReference type="RefSeq" id="XP_024708585.1">
    <property type="nucleotide sequence ID" value="XM_024848843.1"/>
</dbReference>